<dbReference type="EMBL" id="FMVT01000024">
    <property type="protein sequence ID" value="SCY96426.1"/>
    <property type="molecule type" value="Genomic_DNA"/>
</dbReference>
<keyword evidence="1" id="KW-0732">Signal</keyword>
<organism evidence="2 3">
    <name type="scientific">Paracoccus tibetensis</name>
    <dbReference type="NCBI Taxonomy" id="336292"/>
    <lineage>
        <taxon>Bacteria</taxon>
        <taxon>Pseudomonadati</taxon>
        <taxon>Pseudomonadota</taxon>
        <taxon>Alphaproteobacteria</taxon>
        <taxon>Rhodobacterales</taxon>
        <taxon>Paracoccaceae</taxon>
        <taxon>Paracoccus</taxon>
    </lineage>
</organism>
<proteinExistence type="predicted"/>
<evidence type="ECO:0000256" key="1">
    <source>
        <dbReference type="SAM" id="SignalP"/>
    </source>
</evidence>
<feature type="signal peptide" evidence="1">
    <location>
        <begin position="1"/>
        <end position="19"/>
    </location>
</feature>
<protein>
    <submittedName>
        <fullName evidence="2">Uncharacterized protein</fullName>
    </submittedName>
</protein>
<keyword evidence="3" id="KW-1185">Reference proteome</keyword>
<name>A0A1G5K753_9RHOB</name>
<feature type="chain" id="PRO_5011769295" evidence="1">
    <location>
        <begin position="20"/>
        <end position="82"/>
    </location>
</feature>
<dbReference type="Proteomes" id="UP000199502">
    <property type="component" value="Unassembled WGS sequence"/>
</dbReference>
<gene>
    <name evidence="2" type="ORF">SAMN05660710_03736</name>
</gene>
<accession>A0A1G5K753</accession>
<reference evidence="2 3" key="1">
    <citation type="submission" date="2016-10" db="EMBL/GenBank/DDBJ databases">
        <authorList>
            <person name="de Groot N.N."/>
        </authorList>
    </citation>
    <scope>NUCLEOTIDE SEQUENCE [LARGE SCALE GENOMIC DNA]</scope>
    <source>
        <strain evidence="2 3">CGMCC 1.8925</strain>
    </source>
</reference>
<evidence type="ECO:0000313" key="2">
    <source>
        <dbReference type="EMBL" id="SCY96426.1"/>
    </source>
</evidence>
<dbReference type="AlphaFoldDB" id="A0A1G5K753"/>
<dbReference type="RefSeq" id="WP_090748402.1">
    <property type="nucleotide sequence ID" value="NZ_FMVT01000024.1"/>
</dbReference>
<dbReference type="STRING" id="336292.SAMN05660710_03736"/>
<evidence type="ECO:0000313" key="3">
    <source>
        <dbReference type="Proteomes" id="UP000199502"/>
    </source>
</evidence>
<sequence>MFIKALATLLALVPLAAHAEGPDPLDPRIASSNTTQIITLPASTVHVGADLARSNLARNDLVRVTLVGTDAATPDRSSREDQ</sequence>